<dbReference type="PANTHER" id="PTHR12215:SF10">
    <property type="entry name" value="L-AMINOADIPATE-SEMIALDEHYDE DEHYDROGENASE-PHOSPHOPANTETHEINYL TRANSFERASE"/>
    <property type="match status" value="1"/>
</dbReference>
<dbReference type="InterPro" id="IPR050559">
    <property type="entry name" value="P-Pant_transferase_sf"/>
</dbReference>
<dbReference type="PANTHER" id="PTHR12215">
    <property type="entry name" value="PHOSPHOPANTETHEINE TRANSFERASE"/>
    <property type="match status" value="1"/>
</dbReference>
<evidence type="ECO:0000259" key="7">
    <source>
        <dbReference type="Pfam" id="PF22624"/>
    </source>
</evidence>
<evidence type="ECO:0000256" key="4">
    <source>
        <dbReference type="ARBA" id="ARBA00022723"/>
    </source>
</evidence>
<accession>A0A329Y8N3</accession>
<dbReference type="GO" id="GO:0006633">
    <property type="term" value="P:fatty acid biosynthetic process"/>
    <property type="evidence" value="ECO:0007669"/>
    <property type="project" value="InterPro"/>
</dbReference>
<keyword evidence="4" id="KW-0479">Metal-binding</keyword>
<evidence type="ECO:0000256" key="2">
    <source>
        <dbReference type="ARBA" id="ARBA00010990"/>
    </source>
</evidence>
<dbReference type="GO" id="GO:0019878">
    <property type="term" value="P:lysine biosynthetic process via aminoadipic acid"/>
    <property type="evidence" value="ECO:0007669"/>
    <property type="project" value="TreeGrafter"/>
</dbReference>
<gene>
    <name evidence="8" type="ORF">DQ393_31880</name>
</gene>
<evidence type="ECO:0000256" key="1">
    <source>
        <dbReference type="ARBA" id="ARBA00001946"/>
    </source>
</evidence>
<evidence type="ECO:0000259" key="6">
    <source>
        <dbReference type="Pfam" id="PF01648"/>
    </source>
</evidence>
<comment type="cofactor">
    <cofactor evidence="1">
        <name>Mg(2+)</name>
        <dbReference type="ChEBI" id="CHEBI:18420"/>
    </cofactor>
</comment>
<comment type="similarity">
    <text evidence="2">Belongs to the P-Pant transferase superfamily. Gsp/Sfp/HetI/AcpT family.</text>
</comment>
<dbReference type="InterPro" id="IPR004568">
    <property type="entry name" value="Ppantetheine-prot_Trfase_dom"/>
</dbReference>
<dbReference type="RefSeq" id="WP_112345672.1">
    <property type="nucleotide sequence ID" value="NZ_QMKK01000061.1"/>
</dbReference>
<name>A0A329Y8N3_RHITR</name>
<keyword evidence="5" id="KW-0460">Magnesium</keyword>
<comment type="caution">
    <text evidence="8">The sequence shown here is derived from an EMBL/GenBank/DDBJ whole genome shotgun (WGS) entry which is preliminary data.</text>
</comment>
<dbReference type="Gene3D" id="3.90.470.20">
    <property type="entry name" value="4'-phosphopantetheinyl transferase domain"/>
    <property type="match status" value="2"/>
</dbReference>
<protein>
    <submittedName>
        <fullName evidence="8">4-phosphopantetheinyl transferase</fullName>
    </submittedName>
</protein>
<evidence type="ECO:0000256" key="3">
    <source>
        <dbReference type="ARBA" id="ARBA00022679"/>
    </source>
</evidence>
<dbReference type="Proteomes" id="UP000251205">
    <property type="component" value="Unassembled WGS sequence"/>
</dbReference>
<organism evidence="8 9">
    <name type="scientific">Rhizobium tropici</name>
    <dbReference type="NCBI Taxonomy" id="398"/>
    <lineage>
        <taxon>Bacteria</taxon>
        <taxon>Pseudomonadati</taxon>
        <taxon>Pseudomonadota</taxon>
        <taxon>Alphaproteobacteria</taxon>
        <taxon>Hyphomicrobiales</taxon>
        <taxon>Rhizobiaceae</taxon>
        <taxon>Rhizobium/Agrobacterium group</taxon>
        <taxon>Rhizobium</taxon>
    </lineage>
</organism>
<evidence type="ECO:0000313" key="8">
    <source>
        <dbReference type="EMBL" id="RAX37405.1"/>
    </source>
</evidence>
<proteinExistence type="inferred from homology"/>
<feature type="domain" description="4'-phosphopantetheinyl transferase N-terminal" evidence="7">
    <location>
        <begin position="20"/>
        <end position="107"/>
    </location>
</feature>
<feature type="domain" description="4'-phosphopantetheinyl transferase" evidence="6">
    <location>
        <begin position="113"/>
        <end position="198"/>
    </location>
</feature>
<dbReference type="InterPro" id="IPR037143">
    <property type="entry name" value="4-PPantetheinyl_Trfase_dom_sf"/>
</dbReference>
<dbReference type="InterPro" id="IPR055066">
    <property type="entry name" value="AASDHPPT_N"/>
</dbReference>
<dbReference type="EMBL" id="QMKK01000061">
    <property type="protein sequence ID" value="RAX37405.1"/>
    <property type="molecule type" value="Genomic_DNA"/>
</dbReference>
<keyword evidence="3 8" id="KW-0808">Transferase</keyword>
<dbReference type="AlphaFoldDB" id="A0A329Y8N3"/>
<dbReference type="GO" id="GO:0000287">
    <property type="term" value="F:magnesium ion binding"/>
    <property type="evidence" value="ECO:0007669"/>
    <property type="project" value="InterPro"/>
</dbReference>
<dbReference type="OrthoDB" id="9808281at2"/>
<evidence type="ECO:0000313" key="9">
    <source>
        <dbReference type="Proteomes" id="UP000251205"/>
    </source>
</evidence>
<dbReference type="InterPro" id="IPR008278">
    <property type="entry name" value="4-PPantetheinyl_Trfase_dom"/>
</dbReference>
<dbReference type="SUPFAM" id="SSF56214">
    <property type="entry name" value="4'-phosphopantetheinyl transferase"/>
    <property type="match status" value="2"/>
</dbReference>
<sequence length="245" mass="27469">MESIGPDVIDVWSWSLDAPPTEFDASTTLLSLDERARADRFIHDRHRLRFVAARSGMRLILGRYLGLPPQAIRFTYGDHGKPSVSACGTLPIHFNLSHSADLAVLAVSDRYELGIDIEEIRFLKEDVARRFFSRKEYETLRSLPAECYLDGFYRCWTRKEAFIKAHGAGLSLPLDSFDVTVDGSAEPRLERLEGEPDAPANWIVLELATPINFAGAIVASTGGRRLRLRYRSEAAGQMVNLASRM</sequence>
<dbReference type="Pfam" id="PF22624">
    <property type="entry name" value="AASDHPPT_N"/>
    <property type="match status" value="1"/>
</dbReference>
<reference evidence="8 9" key="1">
    <citation type="submission" date="2018-06" db="EMBL/GenBank/DDBJ databases">
        <title>Whole Genome Sequence of an efficient microsymbiont, Rhizobium tropici.</title>
        <authorList>
            <person name="Srinivasan R."/>
            <person name="Singh H.V."/>
            <person name="Srivastava R."/>
            <person name="Kumari B."/>
            <person name="Radhakrishna A."/>
        </authorList>
    </citation>
    <scope>NUCLEOTIDE SEQUENCE [LARGE SCALE GENOMIC DNA]</scope>
    <source>
        <strain evidence="8 9">IGFRI Rhizo-19</strain>
    </source>
</reference>
<dbReference type="GO" id="GO:0005829">
    <property type="term" value="C:cytosol"/>
    <property type="evidence" value="ECO:0007669"/>
    <property type="project" value="TreeGrafter"/>
</dbReference>
<dbReference type="Pfam" id="PF01648">
    <property type="entry name" value="ACPS"/>
    <property type="match status" value="1"/>
</dbReference>
<dbReference type="GO" id="GO:0008897">
    <property type="term" value="F:holo-[acyl-carrier-protein] synthase activity"/>
    <property type="evidence" value="ECO:0007669"/>
    <property type="project" value="InterPro"/>
</dbReference>
<dbReference type="NCBIfam" id="TIGR00556">
    <property type="entry name" value="pantethn_trn"/>
    <property type="match status" value="1"/>
</dbReference>
<evidence type="ECO:0000256" key="5">
    <source>
        <dbReference type="ARBA" id="ARBA00022842"/>
    </source>
</evidence>